<evidence type="ECO:0000313" key="1">
    <source>
        <dbReference type="EMBL" id="MBB4918935.1"/>
    </source>
</evidence>
<proteinExistence type="predicted"/>
<reference evidence="1 2" key="1">
    <citation type="submission" date="2020-08" db="EMBL/GenBank/DDBJ databases">
        <title>Genomic Encyclopedia of Type Strains, Phase III (KMG-III): the genomes of soil and plant-associated and newly described type strains.</title>
        <authorList>
            <person name="Whitman W."/>
        </authorList>
    </citation>
    <scope>NUCLEOTIDE SEQUENCE [LARGE SCALE GENOMIC DNA]</scope>
    <source>
        <strain evidence="1 2">CECT 8840</strain>
    </source>
</reference>
<evidence type="ECO:0000313" key="2">
    <source>
        <dbReference type="Proteomes" id="UP000552644"/>
    </source>
</evidence>
<dbReference type="InterPro" id="IPR016181">
    <property type="entry name" value="Acyl_CoA_acyltransferase"/>
</dbReference>
<dbReference type="EMBL" id="JACHJP010000008">
    <property type="protein sequence ID" value="MBB4918935.1"/>
    <property type="molecule type" value="Genomic_DNA"/>
</dbReference>
<dbReference type="AlphaFoldDB" id="A0A7W7QSE1"/>
<dbReference type="Proteomes" id="UP000552644">
    <property type="component" value="Unassembled WGS sequence"/>
</dbReference>
<dbReference type="SUPFAM" id="SSF55729">
    <property type="entry name" value="Acyl-CoA N-acyltransferases (Nat)"/>
    <property type="match status" value="1"/>
</dbReference>
<accession>A0A7W7QSE1</accession>
<keyword evidence="2" id="KW-1185">Reference proteome</keyword>
<name>A0A7W7QSE1_9ACTN</name>
<sequence length="329" mass="36850">MHAEIIDPTAEAVPADWEIFRKQEGLIAAWQARALTAIAWCSTRPVYLGVVRQGGEVVGLFTGSVGGPPRLRRGYAEPGSMPPVGWFDCHLPVGFTGGFAFAADLPKADRAEATAAFEKAVRRRLGRRCLGVLYRQVTAETLPAFDRRFRPRITTAPNTLLRNRWADLDGYFADLPRDRRRRLRRVHAEASERTRVLYGVGDIDAERASALACATVRKHSPYAPPLPVRYFEALCGEEGVRYFGHLDGDRLLSFDLTFDDGRRLVTTVNGSLDVRDGGRRDLYFDLYLREIDYMISHGRTGCEFGKGMAELKQRFGCELVPQSLVIAAW</sequence>
<gene>
    <name evidence="1" type="ORF">FHS44_006071</name>
</gene>
<protein>
    <recommendedName>
        <fullName evidence="3">BioF2-like acetyltransferase domain-containing protein</fullName>
    </recommendedName>
</protein>
<organism evidence="1 2">
    <name type="scientific">Streptosporangium saharense</name>
    <dbReference type="NCBI Taxonomy" id="1706840"/>
    <lineage>
        <taxon>Bacteria</taxon>
        <taxon>Bacillati</taxon>
        <taxon>Actinomycetota</taxon>
        <taxon>Actinomycetes</taxon>
        <taxon>Streptosporangiales</taxon>
        <taxon>Streptosporangiaceae</taxon>
        <taxon>Streptosporangium</taxon>
    </lineage>
</organism>
<evidence type="ECO:0008006" key="3">
    <source>
        <dbReference type="Google" id="ProtNLM"/>
    </source>
</evidence>
<dbReference type="RefSeq" id="WP_184720666.1">
    <property type="nucleotide sequence ID" value="NZ_JACHJP010000008.1"/>
</dbReference>
<comment type="caution">
    <text evidence="1">The sequence shown here is derived from an EMBL/GenBank/DDBJ whole genome shotgun (WGS) entry which is preliminary data.</text>
</comment>